<dbReference type="RefSeq" id="WP_229836178.1">
    <property type="nucleotide sequence ID" value="NZ_BMZS01000001.1"/>
</dbReference>
<dbReference type="EMBL" id="BMZS01000001">
    <property type="protein sequence ID" value="GHD39579.1"/>
    <property type="molecule type" value="Genomic_DNA"/>
</dbReference>
<evidence type="ECO:0000313" key="3">
    <source>
        <dbReference type="Proteomes" id="UP000630353"/>
    </source>
</evidence>
<proteinExistence type="predicted"/>
<feature type="domain" description="Metallo-beta-lactamase" evidence="1">
    <location>
        <begin position="30"/>
        <end position="218"/>
    </location>
</feature>
<dbReference type="PANTHER" id="PTHR46018">
    <property type="entry name" value="ZINC PHOSPHODIESTERASE ELAC PROTEIN 1"/>
    <property type="match status" value="1"/>
</dbReference>
<dbReference type="SUPFAM" id="SSF56281">
    <property type="entry name" value="Metallo-hydrolase/oxidoreductase"/>
    <property type="match status" value="1"/>
</dbReference>
<dbReference type="InterPro" id="IPR001279">
    <property type="entry name" value="Metallo-B-lactamas"/>
</dbReference>
<dbReference type="InterPro" id="IPR036866">
    <property type="entry name" value="RibonucZ/Hydroxyglut_hydro"/>
</dbReference>
<dbReference type="Proteomes" id="UP000630353">
    <property type="component" value="Unassembled WGS sequence"/>
</dbReference>
<reference evidence="2" key="2">
    <citation type="submission" date="2020-09" db="EMBL/GenBank/DDBJ databases">
        <authorList>
            <person name="Sun Q."/>
            <person name="Kim S."/>
        </authorList>
    </citation>
    <scope>NUCLEOTIDE SEQUENCE</scope>
    <source>
        <strain evidence="2">KCTC 42651</strain>
    </source>
</reference>
<sequence length="277" mass="30459">MADEGILIRIWGARGSIPCPGPKTARYGGDTACIEVRCGPHLLVFDGGTGIHALGRELGMQAPVDVDVYLTHFHLDHVLGLPFFKPAYGPENRVHLHAARLDSSLSLKTILARMMSPPLFPVPIDMYRADVDYLDFAVGDRLEPHPGLVLHTRRLNHPGGACGYRLEWRGRSFAYVTDTEHPQDGSLDPNVQDLMRDADVAIYDATYTDEEYEVYRGWGHSTWSAGVRAAEAAGVGTLVLFHHDPSHDDEAMDRIAADADAARPGTLVAKDGMLIRR</sequence>
<comment type="caution">
    <text evidence="2">The sequence shown here is derived from an EMBL/GenBank/DDBJ whole genome shotgun (WGS) entry which is preliminary data.</text>
</comment>
<dbReference type="SMART" id="SM00849">
    <property type="entry name" value="Lactamase_B"/>
    <property type="match status" value="1"/>
</dbReference>
<evidence type="ECO:0000259" key="1">
    <source>
        <dbReference type="SMART" id="SM00849"/>
    </source>
</evidence>
<dbReference type="CDD" id="cd07715">
    <property type="entry name" value="TaR3-like_MBL-fold"/>
    <property type="match status" value="1"/>
</dbReference>
<reference evidence="2" key="1">
    <citation type="journal article" date="2014" name="Int. J. Syst. Evol. Microbiol.">
        <title>Complete genome sequence of Corynebacterium casei LMG S-19264T (=DSM 44701T), isolated from a smear-ripened cheese.</title>
        <authorList>
            <consortium name="US DOE Joint Genome Institute (JGI-PGF)"/>
            <person name="Walter F."/>
            <person name="Albersmeier A."/>
            <person name="Kalinowski J."/>
            <person name="Ruckert C."/>
        </authorList>
    </citation>
    <scope>NUCLEOTIDE SEQUENCE</scope>
    <source>
        <strain evidence="2">KCTC 42651</strain>
    </source>
</reference>
<name>A0A918XMI8_9PROT</name>
<gene>
    <name evidence="2" type="ORF">GCM10017083_01580</name>
</gene>
<dbReference type="AlphaFoldDB" id="A0A918XMI8"/>
<evidence type="ECO:0000313" key="2">
    <source>
        <dbReference type="EMBL" id="GHD39579.1"/>
    </source>
</evidence>
<protein>
    <submittedName>
        <fullName evidence="2">MBL fold metallo-hydrolase</fullName>
    </submittedName>
</protein>
<dbReference type="PANTHER" id="PTHR46018:SF2">
    <property type="entry name" value="ZINC PHOSPHODIESTERASE ELAC PROTEIN 1"/>
    <property type="match status" value="1"/>
</dbReference>
<dbReference type="Pfam" id="PF12706">
    <property type="entry name" value="Lactamase_B_2"/>
    <property type="match status" value="1"/>
</dbReference>
<accession>A0A918XMI8</accession>
<organism evidence="2 3">
    <name type="scientific">Thalassobaculum fulvum</name>
    <dbReference type="NCBI Taxonomy" id="1633335"/>
    <lineage>
        <taxon>Bacteria</taxon>
        <taxon>Pseudomonadati</taxon>
        <taxon>Pseudomonadota</taxon>
        <taxon>Alphaproteobacteria</taxon>
        <taxon>Rhodospirillales</taxon>
        <taxon>Thalassobaculaceae</taxon>
        <taxon>Thalassobaculum</taxon>
    </lineage>
</organism>
<keyword evidence="3" id="KW-1185">Reference proteome</keyword>
<dbReference type="GO" id="GO:0042781">
    <property type="term" value="F:3'-tRNA processing endoribonuclease activity"/>
    <property type="evidence" value="ECO:0007669"/>
    <property type="project" value="TreeGrafter"/>
</dbReference>
<dbReference type="Gene3D" id="3.60.15.10">
    <property type="entry name" value="Ribonuclease Z/Hydroxyacylglutathione hydrolase-like"/>
    <property type="match status" value="1"/>
</dbReference>